<comment type="pathway">
    <text evidence="2 13">Amino-acid biosynthesis; L-methionine biosynthesis via de novo pathway; L-homoserine from L-aspartate: step 3/3.</text>
</comment>
<sequence>MEVKVGIVGCGVVGTGTVALLLENAKVIEEKTGIKLSISKVADKDWSRPREYEVPSTLRTTDYREVIESSDIVVELVGGKDFAKRLLLEALERGKHVVTANKHLLAEDGEEIFKKAKEKGLMVGFEASVGGGIPIIKALREGLVGNRVQNIYGILNGTTNYILTQMLEQDVSFDTALKRAQELGYAEADPSLDIDGWDSAHKITLLAFVGFGKLFPFEEVYVEGIRNIDLLDVELGKDLGYTLKLLAIAKRMDSEVELRVHPTFIPSDNPLAKVSDVYNAVLVEGDFVGKTMFYGRGAGSKPTASAVVSDIVDIAKSIGSCKSQSWLWESKEGFRINKNFYSRYYLRFDVPDRPGVLAKIANVLAEYQISIASVLQKEKVCKMAGREGQPIVPLVILTHKAYEMDMQRAIREIQQLPVVEGKPVIIRVEEEAY</sequence>
<evidence type="ECO:0000259" key="15">
    <source>
        <dbReference type="PROSITE" id="PS51671"/>
    </source>
</evidence>
<dbReference type="EC" id="1.1.1.3" evidence="4 13"/>
<dbReference type="Proteomes" id="UP000018914">
    <property type="component" value="Chromosome"/>
</dbReference>
<evidence type="ECO:0000256" key="4">
    <source>
        <dbReference type="ARBA" id="ARBA00013213"/>
    </source>
</evidence>
<name>W0DDR6_9AQUI</name>
<dbReference type="InterPro" id="IPR045865">
    <property type="entry name" value="ACT-like_dom_sf"/>
</dbReference>
<evidence type="ECO:0000313" key="17">
    <source>
        <dbReference type="Proteomes" id="UP000018914"/>
    </source>
</evidence>
<dbReference type="GO" id="GO:0009086">
    <property type="term" value="P:methionine biosynthetic process"/>
    <property type="evidence" value="ECO:0007669"/>
    <property type="project" value="UniProtKB-KW"/>
</dbReference>
<accession>W0DDR6</accession>
<comment type="pathway">
    <text evidence="1 13">Amino-acid biosynthesis; L-threonine biosynthesis; L-threonine from L-aspartate: step 3/5.</text>
</comment>
<feature type="binding site" evidence="12">
    <location>
        <position position="187"/>
    </location>
    <ligand>
        <name>L-homoserine</name>
        <dbReference type="ChEBI" id="CHEBI:57476"/>
    </ligand>
</feature>
<evidence type="ECO:0000256" key="1">
    <source>
        <dbReference type="ARBA" id="ARBA00005056"/>
    </source>
</evidence>
<dbReference type="NCBIfam" id="NF004976">
    <property type="entry name" value="PRK06349.1"/>
    <property type="match status" value="1"/>
</dbReference>
<dbReference type="InterPro" id="IPR002912">
    <property type="entry name" value="ACT_dom"/>
</dbReference>
<dbReference type="PANTHER" id="PTHR43331">
    <property type="entry name" value="HOMOSERINE DEHYDROGENASE"/>
    <property type="match status" value="1"/>
</dbReference>
<evidence type="ECO:0000256" key="2">
    <source>
        <dbReference type="ARBA" id="ARBA00005062"/>
    </source>
</evidence>
<organism evidence="17">
    <name type="scientific">Thermocrinis ruber</name>
    <dbReference type="NCBI Taxonomy" id="75906"/>
    <lineage>
        <taxon>Bacteria</taxon>
        <taxon>Pseudomonadati</taxon>
        <taxon>Aquificota</taxon>
        <taxon>Aquificia</taxon>
        <taxon>Aquificales</taxon>
        <taxon>Aquificaceae</taxon>
        <taxon>Thermocrinis</taxon>
    </lineage>
</organism>
<dbReference type="UniPathway" id="UPA00051">
    <property type="reaction ID" value="UER00465"/>
</dbReference>
<dbReference type="HOGENOM" id="CLU_009116_1_0_0"/>
<evidence type="ECO:0000256" key="11">
    <source>
        <dbReference type="PIRSR" id="PIRSR000098-1"/>
    </source>
</evidence>
<evidence type="ECO:0000256" key="8">
    <source>
        <dbReference type="ARBA" id="ARBA00022857"/>
    </source>
</evidence>
<evidence type="ECO:0000256" key="5">
    <source>
        <dbReference type="ARBA" id="ARBA00013376"/>
    </source>
</evidence>
<feature type="binding site" evidence="12">
    <location>
        <begin position="8"/>
        <end position="15"/>
    </location>
    <ligand>
        <name>NADP(+)</name>
        <dbReference type="ChEBI" id="CHEBI:58349"/>
    </ligand>
</feature>
<comment type="catalytic activity">
    <reaction evidence="13">
        <text>L-homoserine + NADP(+) = L-aspartate 4-semialdehyde + NADPH + H(+)</text>
        <dbReference type="Rhea" id="RHEA:15761"/>
        <dbReference type="ChEBI" id="CHEBI:15378"/>
        <dbReference type="ChEBI" id="CHEBI:57476"/>
        <dbReference type="ChEBI" id="CHEBI:57783"/>
        <dbReference type="ChEBI" id="CHEBI:58349"/>
        <dbReference type="ChEBI" id="CHEBI:537519"/>
        <dbReference type="EC" id="1.1.1.3"/>
    </reaction>
</comment>
<dbReference type="KEGG" id="trd:THERU_00515"/>
<keyword evidence="8 12" id="KW-0521">NADP</keyword>
<evidence type="ECO:0000256" key="7">
    <source>
        <dbReference type="ARBA" id="ARBA00022697"/>
    </source>
</evidence>
<gene>
    <name evidence="16" type="ORF">THERU_00515</name>
</gene>
<dbReference type="GO" id="GO:0004412">
    <property type="term" value="F:homoserine dehydrogenase activity"/>
    <property type="evidence" value="ECO:0007669"/>
    <property type="project" value="UniProtKB-EC"/>
</dbReference>
<feature type="active site" description="Proton donor" evidence="11">
    <location>
        <position position="202"/>
    </location>
</feature>
<feature type="domain" description="ACT" evidence="15">
    <location>
        <begin position="345"/>
        <end position="427"/>
    </location>
</feature>
<dbReference type="FunFam" id="3.30.360.10:FF:000005">
    <property type="entry name" value="Homoserine dehydrogenase"/>
    <property type="match status" value="1"/>
</dbReference>
<dbReference type="InterPro" id="IPR036291">
    <property type="entry name" value="NAD(P)-bd_dom_sf"/>
</dbReference>
<evidence type="ECO:0000256" key="12">
    <source>
        <dbReference type="PIRSR" id="PIRSR000098-2"/>
    </source>
</evidence>
<dbReference type="OrthoDB" id="9808167at2"/>
<protein>
    <recommendedName>
        <fullName evidence="5 13">Homoserine dehydrogenase</fullName>
        <ecNumber evidence="4 13">1.1.1.3</ecNumber>
    </recommendedName>
</protein>
<dbReference type="InterPro" id="IPR016204">
    <property type="entry name" value="HDH"/>
</dbReference>
<keyword evidence="17" id="KW-1185">Reference proteome</keyword>
<evidence type="ECO:0000256" key="14">
    <source>
        <dbReference type="RuleBase" id="RU004171"/>
    </source>
</evidence>
<evidence type="ECO:0000256" key="3">
    <source>
        <dbReference type="ARBA" id="ARBA00006753"/>
    </source>
</evidence>
<evidence type="ECO:0000256" key="10">
    <source>
        <dbReference type="ARBA" id="ARBA00023167"/>
    </source>
</evidence>
<keyword evidence="10 13" id="KW-0486">Methionine biosynthesis</keyword>
<dbReference type="STRING" id="75906.THERU_00515"/>
<dbReference type="GO" id="GO:0009088">
    <property type="term" value="P:threonine biosynthetic process"/>
    <property type="evidence" value="ECO:0007669"/>
    <property type="project" value="UniProtKB-UniPathway"/>
</dbReference>
<dbReference type="Gene3D" id="3.40.50.720">
    <property type="entry name" value="NAD(P)-binding Rossmann-like Domain"/>
    <property type="match status" value="1"/>
</dbReference>
<dbReference type="SUPFAM" id="SSF55347">
    <property type="entry name" value="Glyceraldehyde-3-phosphate dehydrogenase-like, C-terminal domain"/>
    <property type="match status" value="1"/>
</dbReference>
<dbReference type="Pfam" id="PF01842">
    <property type="entry name" value="ACT"/>
    <property type="match status" value="1"/>
</dbReference>
<evidence type="ECO:0000313" key="16">
    <source>
        <dbReference type="EMBL" id="AHE95382.1"/>
    </source>
</evidence>
<dbReference type="Gene3D" id="3.30.360.10">
    <property type="entry name" value="Dihydrodipicolinate Reductase, domain 2"/>
    <property type="match status" value="1"/>
</dbReference>
<dbReference type="Gene3D" id="3.30.70.260">
    <property type="match status" value="1"/>
</dbReference>
<keyword evidence="7 13" id="KW-0791">Threonine biosynthesis</keyword>
<dbReference type="EMBL" id="CP007028">
    <property type="protein sequence ID" value="AHE95382.1"/>
    <property type="molecule type" value="Genomic_DNA"/>
</dbReference>
<evidence type="ECO:0000256" key="6">
    <source>
        <dbReference type="ARBA" id="ARBA00022605"/>
    </source>
</evidence>
<dbReference type="GO" id="GO:0050661">
    <property type="term" value="F:NADP binding"/>
    <property type="evidence" value="ECO:0007669"/>
    <property type="project" value="InterPro"/>
</dbReference>
<feature type="binding site" evidence="12">
    <location>
        <position position="102"/>
    </location>
    <ligand>
        <name>NADPH</name>
        <dbReference type="ChEBI" id="CHEBI:57783"/>
    </ligand>
</feature>
<dbReference type="Pfam" id="PF03447">
    <property type="entry name" value="NAD_binding_3"/>
    <property type="match status" value="1"/>
</dbReference>
<proteinExistence type="inferred from homology"/>
<dbReference type="PANTHER" id="PTHR43331:SF1">
    <property type="entry name" value="HOMOSERINE DEHYDROGENASE"/>
    <property type="match status" value="1"/>
</dbReference>
<dbReference type="AlphaFoldDB" id="W0DDR6"/>
<comment type="similarity">
    <text evidence="3 14">Belongs to the homoserine dehydrogenase family.</text>
</comment>
<dbReference type="RefSeq" id="WP_025305326.1">
    <property type="nucleotide sequence ID" value="NZ_CP007028.1"/>
</dbReference>
<dbReference type="SUPFAM" id="SSF55021">
    <property type="entry name" value="ACT-like"/>
    <property type="match status" value="1"/>
</dbReference>
<dbReference type="PATRIC" id="fig|75906.3.peg.98"/>
<dbReference type="CDD" id="cd04881">
    <property type="entry name" value="ACT_HSDH-Hom"/>
    <property type="match status" value="1"/>
</dbReference>
<reference evidence="16 17" key="1">
    <citation type="submission" date="2013-12" db="EMBL/GenBank/DDBJ databases">
        <authorList>
            <consortium name="DOE Joint Genome Institute"/>
            <person name="Eisen J."/>
            <person name="Huntemann M."/>
            <person name="Han J."/>
            <person name="Chen A."/>
            <person name="Kyrpides N."/>
            <person name="Mavromatis K."/>
            <person name="Markowitz V."/>
            <person name="Palaniappan K."/>
            <person name="Ivanova N."/>
            <person name="Schaumberg A."/>
            <person name="Pati A."/>
            <person name="Liolios K."/>
            <person name="Nordberg H.P."/>
            <person name="Cantor M.N."/>
            <person name="Hua S.X."/>
            <person name="Woyke T."/>
        </authorList>
    </citation>
    <scope>NUCLEOTIDE SEQUENCE [LARGE SCALE GENOMIC DNA]</scope>
    <source>
        <strain evidence="16 17">DSM 23557</strain>
    </source>
</reference>
<dbReference type="InterPro" id="IPR005106">
    <property type="entry name" value="Asp/hSer_DH_NAD-bd"/>
</dbReference>
<dbReference type="InterPro" id="IPR019811">
    <property type="entry name" value="HDH_CS"/>
</dbReference>
<dbReference type="InterPro" id="IPR001342">
    <property type="entry name" value="HDH_cat"/>
</dbReference>
<dbReference type="PROSITE" id="PS01042">
    <property type="entry name" value="HOMOSER_DHGENASE"/>
    <property type="match status" value="1"/>
</dbReference>
<dbReference type="FunFam" id="3.30.70.260:FF:000030">
    <property type="entry name" value="Homoserine dehydrogenase"/>
    <property type="match status" value="1"/>
</dbReference>
<dbReference type="SUPFAM" id="SSF51735">
    <property type="entry name" value="NAD(P)-binding Rossmann-fold domains"/>
    <property type="match status" value="1"/>
</dbReference>
<evidence type="ECO:0000256" key="13">
    <source>
        <dbReference type="RuleBase" id="RU000579"/>
    </source>
</evidence>
<keyword evidence="9 13" id="KW-0560">Oxidoreductase</keyword>
<dbReference type="Pfam" id="PF00742">
    <property type="entry name" value="Homoserine_dh"/>
    <property type="match status" value="1"/>
</dbReference>
<dbReference type="PROSITE" id="PS51671">
    <property type="entry name" value="ACT"/>
    <property type="match status" value="1"/>
</dbReference>
<evidence type="ECO:0000256" key="9">
    <source>
        <dbReference type="ARBA" id="ARBA00023002"/>
    </source>
</evidence>
<dbReference type="UniPathway" id="UPA00050">
    <property type="reaction ID" value="UER00063"/>
</dbReference>
<dbReference type="eggNOG" id="COG0460">
    <property type="taxonomic scope" value="Bacteria"/>
</dbReference>
<keyword evidence="6 13" id="KW-0028">Amino-acid biosynthesis</keyword>
<dbReference type="PIRSF" id="PIRSF000098">
    <property type="entry name" value="Homoser_dehydrog"/>
    <property type="match status" value="1"/>
</dbReference>